<dbReference type="FunFam" id="3.40.50.300:FF:000014">
    <property type="entry name" value="DNA polymerase III subunit gamma/tau"/>
    <property type="match status" value="1"/>
</dbReference>
<dbReference type="SUPFAM" id="SSF52540">
    <property type="entry name" value="P-loop containing nucleoside triphosphate hydrolases"/>
    <property type="match status" value="1"/>
</dbReference>
<dbReference type="NCBIfam" id="TIGR02397">
    <property type="entry name" value="dnaX_nterm"/>
    <property type="match status" value="1"/>
</dbReference>
<evidence type="ECO:0000256" key="9">
    <source>
        <dbReference type="ARBA" id="ARBA00022840"/>
    </source>
</evidence>
<dbReference type="Gene3D" id="1.20.272.10">
    <property type="match status" value="1"/>
</dbReference>
<feature type="compositionally biased region" description="Gly residues" evidence="12">
    <location>
        <begin position="378"/>
        <end position="390"/>
    </location>
</feature>
<keyword evidence="4" id="KW-0548">Nucleotidyltransferase</keyword>
<evidence type="ECO:0000313" key="14">
    <source>
        <dbReference type="EMBL" id="SVB33070.1"/>
    </source>
</evidence>
<dbReference type="InterPro" id="IPR050238">
    <property type="entry name" value="DNA_Rep/Repair_Clamp_Loader"/>
</dbReference>
<evidence type="ECO:0000256" key="4">
    <source>
        <dbReference type="ARBA" id="ARBA00022695"/>
    </source>
</evidence>
<evidence type="ECO:0000256" key="7">
    <source>
        <dbReference type="ARBA" id="ARBA00022741"/>
    </source>
</evidence>
<dbReference type="PRINTS" id="PR00300">
    <property type="entry name" value="CLPPROTEASEA"/>
</dbReference>
<evidence type="ECO:0000256" key="8">
    <source>
        <dbReference type="ARBA" id="ARBA00022833"/>
    </source>
</evidence>
<dbReference type="InterPro" id="IPR001270">
    <property type="entry name" value="ClpA/B"/>
</dbReference>
<evidence type="ECO:0000256" key="6">
    <source>
        <dbReference type="ARBA" id="ARBA00022723"/>
    </source>
</evidence>
<gene>
    <name evidence="14" type="ORF">METZ01_LOCUS185924</name>
</gene>
<dbReference type="GO" id="GO:0005524">
    <property type="term" value="F:ATP binding"/>
    <property type="evidence" value="ECO:0007669"/>
    <property type="project" value="UniProtKB-KW"/>
</dbReference>
<dbReference type="Pfam" id="PF12169">
    <property type="entry name" value="DNA_pol3_gamma3"/>
    <property type="match status" value="1"/>
</dbReference>
<keyword evidence="9" id="KW-0067">ATP-binding</keyword>
<comment type="similarity">
    <text evidence="1">Belongs to the DnaX/STICHEL family.</text>
</comment>
<dbReference type="InterPro" id="IPR022754">
    <property type="entry name" value="DNA_pol_III_gamma-3"/>
</dbReference>
<keyword evidence="10" id="KW-0239">DNA-directed DNA polymerase</keyword>
<dbReference type="InterPro" id="IPR012763">
    <property type="entry name" value="DNA_pol_III_sug/sutau_N"/>
</dbReference>
<dbReference type="FunFam" id="1.10.8.60:FF:000013">
    <property type="entry name" value="DNA polymerase III subunit gamma/tau"/>
    <property type="match status" value="1"/>
</dbReference>
<dbReference type="EMBL" id="UINC01037499">
    <property type="protein sequence ID" value="SVB33070.1"/>
    <property type="molecule type" value="Genomic_DNA"/>
</dbReference>
<proteinExistence type="inferred from homology"/>
<dbReference type="GO" id="GO:0046872">
    <property type="term" value="F:metal ion binding"/>
    <property type="evidence" value="ECO:0007669"/>
    <property type="project" value="UniProtKB-KW"/>
</dbReference>
<dbReference type="Gene3D" id="3.40.50.300">
    <property type="entry name" value="P-loop containing nucleotide triphosphate hydrolases"/>
    <property type="match status" value="1"/>
</dbReference>
<dbReference type="InterPro" id="IPR045085">
    <property type="entry name" value="HLD_clamp_pol_III_gamma_tau"/>
</dbReference>
<dbReference type="GO" id="GO:0003887">
    <property type="term" value="F:DNA-directed DNA polymerase activity"/>
    <property type="evidence" value="ECO:0007669"/>
    <property type="project" value="UniProtKB-KW"/>
</dbReference>
<dbReference type="PANTHER" id="PTHR11669:SF0">
    <property type="entry name" value="PROTEIN STICHEL-LIKE 2"/>
    <property type="match status" value="1"/>
</dbReference>
<keyword evidence="3" id="KW-0808">Transferase</keyword>
<evidence type="ECO:0000256" key="10">
    <source>
        <dbReference type="ARBA" id="ARBA00022932"/>
    </source>
</evidence>
<keyword evidence="7" id="KW-0547">Nucleotide-binding</keyword>
<keyword evidence="8" id="KW-0862">Zinc</keyword>
<evidence type="ECO:0000256" key="11">
    <source>
        <dbReference type="ARBA" id="ARBA00049244"/>
    </source>
</evidence>
<evidence type="ECO:0000256" key="2">
    <source>
        <dbReference type="ARBA" id="ARBA00012417"/>
    </source>
</evidence>
<organism evidence="14">
    <name type="scientific">marine metagenome</name>
    <dbReference type="NCBI Taxonomy" id="408172"/>
    <lineage>
        <taxon>unclassified sequences</taxon>
        <taxon>metagenomes</taxon>
        <taxon>ecological metagenomes</taxon>
    </lineage>
</organism>
<dbReference type="Gene3D" id="1.10.8.60">
    <property type="match status" value="1"/>
</dbReference>
<dbReference type="Pfam" id="PF22608">
    <property type="entry name" value="DNAX_ATPase_lid"/>
    <property type="match status" value="1"/>
</dbReference>
<evidence type="ECO:0000259" key="13">
    <source>
        <dbReference type="SMART" id="SM00382"/>
    </source>
</evidence>
<dbReference type="InterPro" id="IPR003593">
    <property type="entry name" value="AAA+_ATPase"/>
</dbReference>
<dbReference type="SUPFAM" id="SSF48019">
    <property type="entry name" value="post-AAA+ oligomerization domain-like"/>
    <property type="match status" value="1"/>
</dbReference>
<dbReference type="GO" id="GO:0009360">
    <property type="term" value="C:DNA polymerase III complex"/>
    <property type="evidence" value="ECO:0007669"/>
    <property type="project" value="InterPro"/>
</dbReference>
<evidence type="ECO:0000256" key="5">
    <source>
        <dbReference type="ARBA" id="ARBA00022705"/>
    </source>
</evidence>
<dbReference type="GO" id="GO:0003677">
    <property type="term" value="F:DNA binding"/>
    <property type="evidence" value="ECO:0007669"/>
    <property type="project" value="InterPro"/>
</dbReference>
<dbReference type="CDD" id="cd00009">
    <property type="entry name" value="AAA"/>
    <property type="match status" value="1"/>
</dbReference>
<protein>
    <recommendedName>
        <fullName evidence="2">DNA-directed DNA polymerase</fullName>
        <ecNumber evidence="2">2.7.7.7</ecNumber>
    </recommendedName>
</protein>
<feature type="region of interest" description="Disordered" evidence="12">
    <location>
        <begin position="374"/>
        <end position="443"/>
    </location>
</feature>
<dbReference type="PANTHER" id="PTHR11669">
    <property type="entry name" value="REPLICATION FACTOR C / DNA POLYMERASE III GAMMA-TAU SUBUNIT"/>
    <property type="match status" value="1"/>
</dbReference>
<keyword evidence="5" id="KW-0235">DNA replication</keyword>
<dbReference type="AlphaFoldDB" id="A0A382D3R4"/>
<keyword evidence="6" id="KW-0479">Metal-binding</keyword>
<dbReference type="NCBIfam" id="NF004046">
    <property type="entry name" value="PRK05563.1"/>
    <property type="match status" value="1"/>
</dbReference>
<feature type="non-terminal residue" evidence="14">
    <location>
        <position position="482"/>
    </location>
</feature>
<dbReference type="EC" id="2.7.7.7" evidence="2"/>
<feature type="compositionally biased region" description="Low complexity" evidence="12">
    <location>
        <begin position="391"/>
        <end position="406"/>
    </location>
</feature>
<sequence>MSYQVLARKYRPQRFDDVVGQRGVTQTLKNALTQGRLAQSYIFAGPRGVGKTTTARILARALNCTQGPTADPCGTCDACVEITAGRDIDVLEIDAATYTGIDNIRDVIIDGLAITPVRDRYKVFVIDEVHQLTKHSFNALLKSIEEPPPHVMFMMATTELEKIPETIRSRSQVYELRTISRQQIVTQLGVIADAESIAIDEAALNLITREADGSMRDAQSAFDQVRAFAGDSIVAEDVSTVLGLIGREPVLEVVAAVVEEDAPAAFDLVGRFIEAGYDLKLVCRELSRVIRDLLVLAIDPSRADDTEIAADTERDRLLQLSKRFSREDLLRAFDVIARAEFEIRTATQPRYHLEMALLRWMHLQKLVPLTDLLEGRGSTTGSGPSGGGGAPVASRRQSSPPKQMAPTPKPPVKTGSPESSSPDRHDAGPAVLEKPQDAQSVVSETVPVDVADLSEQKAKLMAAIKQEKKFFFGTVVAQAQRI</sequence>
<comment type="catalytic activity">
    <reaction evidence="11">
        <text>DNA(n) + a 2'-deoxyribonucleoside 5'-triphosphate = DNA(n+1) + diphosphate</text>
        <dbReference type="Rhea" id="RHEA:22508"/>
        <dbReference type="Rhea" id="RHEA-COMP:17339"/>
        <dbReference type="Rhea" id="RHEA-COMP:17340"/>
        <dbReference type="ChEBI" id="CHEBI:33019"/>
        <dbReference type="ChEBI" id="CHEBI:61560"/>
        <dbReference type="ChEBI" id="CHEBI:173112"/>
        <dbReference type="EC" id="2.7.7.7"/>
    </reaction>
</comment>
<evidence type="ECO:0000256" key="3">
    <source>
        <dbReference type="ARBA" id="ARBA00022679"/>
    </source>
</evidence>
<dbReference type="Pfam" id="PF13177">
    <property type="entry name" value="DNA_pol3_delta2"/>
    <property type="match status" value="1"/>
</dbReference>
<dbReference type="SMART" id="SM00382">
    <property type="entry name" value="AAA"/>
    <property type="match status" value="1"/>
</dbReference>
<feature type="domain" description="AAA+ ATPase" evidence="13">
    <location>
        <begin position="37"/>
        <end position="180"/>
    </location>
</feature>
<dbReference type="CDD" id="cd18137">
    <property type="entry name" value="HLD_clamp_pol_III_gamma_tau"/>
    <property type="match status" value="1"/>
</dbReference>
<evidence type="ECO:0000256" key="1">
    <source>
        <dbReference type="ARBA" id="ARBA00006360"/>
    </source>
</evidence>
<dbReference type="InterPro" id="IPR027417">
    <property type="entry name" value="P-loop_NTPase"/>
</dbReference>
<accession>A0A382D3R4</accession>
<dbReference type="InterPro" id="IPR008921">
    <property type="entry name" value="DNA_pol3_clamp-load_cplx_C"/>
</dbReference>
<evidence type="ECO:0000256" key="12">
    <source>
        <dbReference type="SAM" id="MobiDB-lite"/>
    </source>
</evidence>
<dbReference type="GO" id="GO:0006261">
    <property type="term" value="P:DNA-templated DNA replication"/>
    <property type="evidence" value="ECO:0007669"/>
    <property type="project" value="TreeGrafter"/>
</dbReference>
<reference evidence="14" key="1">
    <citation type="submission" date="2018-05" db="EMBL/GenBank/DDBJ databases">
        <authorList>
            <person name="Lanie J.A."/>
            <person name="Ng W.-L."/>
            <person name="Kazmierczak K.M."/>
            <person name="Andrzejewski T.M."/>
            <person name="Davidsen T.M."/>
            <person name="Wayne K.J."/>
            <person name="Tettelin H."/>
            <person name="Glass J.I."/>
            <person name="Rusch D."/>
            <person name="Podicherti R."/>
            <person name="Tsui H.-C.T."/>
            <person name="Winkler M.E."/>
        </authorList>
    </citation>
    <scope>NUCLEOTIDE SEQUENCE</scope>
</reference>
<name>A0A382D3R4_9ZZZZ</name>